<protein>
    <submittedName>
        <fullName evidence="1">Uncharacterized protein</fullName>
    </submittedName>
</protein>
<dbReference type="EMBL" id="LAZR01051964">
    <property type="protein sequence ID" value="KKK84017.1"/>
    <property type="molecule type" value="Genomic_DNA"/>
</dbReference>
<evidence type="ECO:0000313" key="1">
    <source>
        <dbReference type="EMBL" id="KKK84017.1"/>
    </source>
</evidence>
<proteinExistence type="predicted"/>
<organism evidence="1">
    <name type="scientific">marine sediment metagenome</name>
    <dbReference type="NCBI Taxonomy" id="412755"/>
    <lineage>
        <taxon>unclassified sequences</taxon>
        <taxon>metagenomes</taxon>
        <taxon>ecological metagenomes</taxon>
    </lineage>
</organism>
<gene>
    <name evidence="1" type="ORF">LCGC14_2787570</name>
</gene>
<sequence length="122" mass="14447">MHDLIQNDGSGHNKEVTANDIVKTFLNNFEDSKTAKYYLENYWQSGDFQDNLRDFNRRRELVINGDYEKFIKNEYNGAYTRFFKDAMGILRSLTALSDIRGYAISNVFTIDDIYYLKRIFNI</sequence>
<dbReference type="AlphaFoldDB" id="A0A0F8YRI9"/>
<comment type="caution">
    <text evidence="1">The sequence shown here is derived from an EMBL/GenBank/DDBJ whole genome shotgun (WGS) entry which is preliminary data.</text>
</comment>
<name>A0A0F8YRI9_9ZZZZ</name>
<accession>A0A0F8YRI9</accession>
<reference evidence="1" key="1">
    <citation type="journal article" date="2015" name="Nature">
        <title>Complex archaea that bridge the gap between prokaryotes and eukaryotes.</title>
        <authorList>
            <person name="Spang A."/>
            <person name="Saw J.H."/>
            <person name="Jorgensen S.L."/>
            <person name="Zaremba-Niedzwiedzka K."/>
            <person name="Martijn J."/>
            <person name="Lind A.E."/>
            <person name="van Eijk R."/>
            <person name="Schleper C."/>
            <person name="Guy L."/>
            <person name="Ettema T.J."/>
        </authorList>
    </citation>
    <scope>NUCLEOTIDE SEQUENCE</scope>
</reference>